<evidence type="ECO:0000256" key="2">
    <source>
        <dbReference type="ARBA" id="ARBA00022475"/>
    </source>
</evidence>
<dbReference type="Gene3D" id="1.10.780.10">
    <property type="entry name" value="Hydroxylamine Oxidoreductase, Chain A, domain 1"/>
    <property type="match status" value="1"/>
</dbReference>
<evidence type="ECO:0000313" key="10">
    <source>
        <dbReference type="Proteomes" id="UP001204798"/>
    </source>
</evidence>
<organism evidence="9 10">
    <name type="scientific">Candidatus Fervidibacter sacchari</name>
    <dbReference type="NCBI Taxonomy" id="1448929"/>
    <lineage>
        <taxon>Bacteria</taxon>
        <taxon>Candidatus Fervidibacterota</taxon>
        <taxon>Candidatus Fervidibacter</taxon>
    </lineage>
</organism>
<comment type="subcellular location">
    <subcellularLocation>
        <location evidence="1">Cell membrane</location>
        <topology evidence="1">Multi-pass membrane protein</topology>
    </subcellularLocation>
</comment>
<dbReference type="InterPro" id="IPR051829">
    <property type="entry name" value="Multiheme_Cytochr_ET"/>
</dbReference>
<feature type="transmembrane region" description="Helical" evidence="7">
    <location>
        <begin position="408"/>
        <end position="433"/>
    </location>
</feature>
<comment type="caution">
    <text evidence="9">The sequence shown here is derived from an EMBL/GenBank/DDBJ whole genome shotgun (WGS) entry which is preliminary data.</text>
</comment>
<name>A0ABT2ES45_9BACT</name>
<dbReference type="InterPro" id="IPR016174">
    <property type="entry name" value="Di-haem_cyt_TM"/>
</dbReference>
<dbReference type="InterPro" id="IPR011577">
    <property type="entry name" value="Cyt_b561_bac/Ni-Hgenase"/>
</dbReference>
<dbReference type="SUPFAM" id="SSF48695">
    <property type="entry name" value="Multiheme cytochromes"/>
    <property type="match status" value="2"/>
</dbReference>
<evidence type="ECO:0000256" key="7">
    <source>
        <dbReference type="SAM" id="Phobius"/>
    </source>
</evidence>
<keyword evidence="3 7" id="KW-0812">Transmembrane</keyword>
<sequence length="686" mass="78387">MRQIALTSVLLVFWLLAIVWGQGVRVTRPQIKLTAEQEIRACQKCHGNPDIYGFDVRGRKRSVYVDEKAFRKSVHGKLRCTDCHNDIDPTQLPHPRHTQKVECGRCHLERELPRAPGFKARIFKSYADSVHGEAIARGDPDAPRCSDCHGHHNILPAKDPNSQVNRRNIPQTCSRCHSDAQLVEWHQIPKGETLFYYERSVHGQLLRKGMVKGSKSAPDKPPAVCTDCHGVHGIRPATDPHSKVARPQLPETCGQCHERIYKEWRRSVHGQAWAKGVKESPVCTDCHGEHVIRSPQDPTSLVHPQHIVATCSKCHENEVLQRRLGLPTLRLATYRTSFHGIMNRYGVTEVAHCASCHGAHDILPSTDPRSPIHPNNLPKTCGSCHPGIGEKVALGKVHFVGTRAESPLYWLIKVLYQLLIAGLIGFFSVYIALDIRNYLKGRPSHAVSPHHPNDPLSHEYVERFTLNERLQHLVLVISFTLLVISGLPLSFADSGWARWFLAFPGSAQLRGIIHRIGAVMLMALAVWHLLYLLTPRGREQLRHMMWTKKDFADIWQMIKCYLGLSDEKPKFGRFNWIEKLEYYAVVWGTTVMVLTGLALWFESQALTYLPLWVWHICRLIHSYEALLAFLTIIIWHLYHVHFKPGVFPMSWVWLTGKISLRHLQEEHPLEFEQLQQQGEQKQQQKP</sequence>
<evidence type="ECO:0000256" key="1">
    <source>
        <dbReference type="ARBA" id="ARBA00004651"/>
    </source>
</evidence>
<evidence type="ECO:0000313" key="9">
    <source>
        <dbReference type="EMBL" id="MCS3920484.1"/>
    </source>
</evidence>
<evidence type="ECO:0000256" key="3">
    <source>
        <dbReference type="ARBA" id="ARBA00022692"/>
    </source>
</evidence>
<evidence type="ECO:0000256" key="5">
    <source>
        <dbReference type="ARBA" id="ARBA00022989"/>
    </source>
</evidence>
<reference evidence="9 10" key="1">
    <citation type="submission" date="2022-08" db="EMBL/GenBank/DDBJ databases">
        <title>Bacterial and archaeal communities from various locations to study Microbial Dark Matter (Phase II).</title>
        <authorList>
            <person name="Stepanauskas R."/>
        </authorList>
    </citation>
    <scope>NUCLEOTIDE SEQUENCE [LARGE SCALE GENOMIC DNA]</scope>
    <source>
        <strain evidence="9 10">PD1</strain>
    </source>
</reference>
<dbReference type="Gene3D" id="3.90.10.10">
    <property type="entry name" value="Cytochrome C3"/>
    <property type="match status" value="1"/>
</dbReference>
<evidence type="ECO:0000256" key="4">
    <source>
        <dbReference type="ARBA" id="ARBA00022729"/>
    </source>
</evidence>
<evidence type="ECO:0000259" key="8">
    <source>
        <dbReference type="Pfam" id="PF01292"/>
    </source>
</evidence>
<keyword evidence="5 7" id="KW-1133">Transmembrane helix</keyword>
<dbReference type="Proteomes" id="UP001204798">
    <property type="component" value="Unassembled WGS sequence"/>
</dbReference>
<keyword evidence="6 7" id="KW-0472">Membrane</keyword>
<protein>
    <submittedName>
        <fullName evidence="9">Formate dehydrogenase gamma subunit</fullName>
    </submittedName>
</protein>
<dbReference type="Gene3D" id="1.20.950.20">
    <property type="entry name" value="Transmembrane di-heme cytochromes, Chain C"/>
    <property type="match status" value="1"/>
</dbReference>
<keyword evidence="4" id="KW-0732">Signal</keyword>
<feature type="transmembrane region" description="Helical" evidence="7">
    <location>
        <begin position="473"/>
        <end position="492"/>
    </location>
</feature>
<dbReference type="InterPro" id="IPR036280">
    <property type="entry name" value="Multihaem_cyt_sf"/>
</dbReference>
<dbReference type="SUPFAM" id="SSF81342">
    <property type="entry name" value="Transmembrane di-heme cytochromes"/>
    <property type="match status" value="1"/>
</dbReference>
<feature type="transmembrane region" description="Helical" evidence="7">
    <location>
        <begin position="580"/>
        <end position="600"/>
    </location>
</feature>
<dbReference type="Pfam" id="PF01292">
    <property type="entry name" value="Ni_hydr_CYTB"/>
    <property type="match status" value="1"/>
</dbReference>
<feature type="transmembrane region" description="Helical" evidence="7">
    <location>
        <begin position="512"/>
        <end position="534"/>
    </location>
</feature>
<dbReference type="PANTHER" id="PTHR35038">
    <property type="entry name" value="DISSIMILATORY SULFITE REDUCTASE SIRA"/>
    <property type="match status" value="1"/>
</dbReference>
<gene>
    <name evidence="9" type="ORF">M2350_002913</name>
</gene>
<keyword evidence="2" id="KW-1003">Cell membrane</keyword>
<dbReference type="EMBL" id="JANUCP010000005">
    <property type="protein sequence ID" value="MCS3920484.1"/>
    <property type="molecule type" value="Genomic_DNA"/>
</dbReference>
<evidence type="ECO:0000256" key="6">
    <source>
        <dbReference type="ARBA" id="ARBA00023136"/>
    </source>
</evidence>
<accession>A0ABT2ES45</accession>
<dbReference type="RefSeq" id="WP_259099787.1">
    <property type="nucleotide sequence ID" value="NZ_CP130454.1"/>
</dbReference>
<proteinExistence type="predicted"/>
<keyword evidence="10" id="KW-1185">Reference proteome</keyword>
<feature type="transmembrane region" description="Helical" evidence="7">
    <location>
        <begin position="620"/>
        <end position="638"/>
    </location>
</feature>
<feature type="domain" description="Cytochrome b561 bacterial/Ni-hydrogenase" evidence="8">
    <location>
        <begin position="463"/>
        <end position="642"/>
    </location>
</feature>